<reference evidence="2 3" key="1">
    <citation type="submission" date="2024-11" db="EMBL/GenBank/DDBJ databases">
        <title>A near-complete genome assembly of Cinchona calisaya.</title>
        <authorList>
            <person name="Lian D.C."/>
            <person name="Zhao X.W."/>
            <person name="Wei L."/>
        </authorList>
    </citation>
    <scope>NUCLEOTIDE SEQUENCE [LARGE SCALE GENOMIC DNA]</scope>
    <source>
        <tissue evidence="2">Nenye</tissue>
    </source>
</reference>
<comment type="caution">
    <text evidence="2">The sequence shown here is derived from an EMBL/GenBank/DDBJ whole genome shotgun (WGS) entry which is preliminary data.</text>
</comment>
<evidence type="ECO:0000313" key="2">
    <source>
        <dbReference type="EMBL" id="KAL3523866.1"/>
    </source>
</evidence>
<evidence type="ECO:0000256" key="1">
    <source>
        <dbReference type="SAM" id="MobiDB-lite"/>
    </source>
</evidence>
<name>A0ABD2ZWQ2_9GENT</name>
<accession>A0ABD2ZWQ2</accession>
<sequence length="419" mass="47458">MYDKLMTNGLNGPMRVHVQKPSKASCRIKYNELIEKICAIIGFDRVKIICRYPSTYKEHILLPIEDHDTLNIVFDVAKQPRIHCLEFYLEAISRNNDLQGDTLPMFDIGPSTELVANEGRPLDDFPRNSDVYVRPRDQLPTDILSSYHGIGRSISEDRHSTKARNEHANHGVDNGSPKVNFTSTIEEIVANESYDFLLHGTSINNNLLNDEAEGEDIELEECHTKRHQLQNSSTLKLGGQRRASGQCFTPYIDGKISAYGIKASGHEGKYQKGIQTLDYDIVAYDYDQSDAKIDTEKGDVNDMTLDLDSHWKLKKCLNHKMQIISRKALAAQEATADFPCQGATIEVGDYSGTIWRLQILKWYDPEQCPRYKEVINGLLNSMSKKDIEITTLQAKNKKTTIIDSLDFDFCAVFGDKDRG</sequence>
<dbReference type="EMBL" id="JBJUIK010000007">
    <property type="protein sequence ID" value="KAL3523866.1"/>
    <property type="molecule type" value="Genomic_DNA"/>
</dbReference>
<keyword evidence="3" id="KW-1185">Reference proteome</keyword>
<proteinExistence type="predicted"/>
<dbReference type="AlphaFoldDB" id="A0ABD2ZWQ2"/>
<evidence type="ECO:0000313" key="3">
    <source>
        <dbReference type="Proteomes" id="UP001630127"/>
    </source>
</evidence>
<gene>
    <name evidence="2" type="ORF">ACH5RR_016700</name>
</gene>
<dbReference type="Proteomes" id="UP001630127">
    <property type="component" value="Unassembled WGS sequence"/>
</dbReference>
<feature type="compositionally biased region" description="Basic and acidic residues" evidence="1">
    <location>
        <begin position="157"/>
        <end position="170"/>
    </location>
</feature>
<protein>
    <recommendedName>
        <fullName evidence="4">PB1 domain-containing protein</fullName>
    </recommendedName>
</protein>
<feature type="region of interest" description="Disordered" evidence="1">
    <location>
        <begin position="157"/>
        <end position="178"/>
    </location>
</feature>
<evidence type="ECO:0008006" key="4">
    <source>
        <dbReference type="Google" id="ProtNLM"/>
    </source>
</evidence>
<organism evidence="2 3">
    <name type="scientific">Cinchona calisaya</name>
    <dbReference type="NCBI Taxonomy" id="153742"/>
    <lineage>
        <taxon>Eukaryota</taxon>
        <taxon>Viridiplantae</taxon>
        <taxon>Streptophyta</taxon>
        <taxon>Embryophyta</taxon>
        <taxon>Tracheophyta</taxon>
        <taxon>Spermatophyta</taxon>
        <taxon>Magnoliopsida</taxon>
        <taxon>eudicotyledons</taxon>
        <taxon>Gunneridae</taxon>
        <taxon>Pentapetalae</taxon>
        <taxon>asterids</taxon>
        <taxon>lamiids</taxon>
        <taxon>Gentianales</taxon>
        <taxon>Rubiaceae</taxon>
        <taxon>Cinchonoideae</taxon>
        <taxon>Cinchoneae</taxon>
        <taxon>Cinchona</taxon>
    </lineage>
</organism>